<reference evidence="7 8" key="1">
    <citation type="submission" date="2018-08" db="EMBL/GenBank/DDBJ databases">
        <title>Genomic investigation of the strawberry pathogen Phytophthora fragariae indicates pathogenicity is determined by transcriptional variation in three key races.</title>
        <authorList>
            <person name="Adams T.M."/>
            <person name="Armitage A.D."/>
            <person name="Sobczyk M.K."/>
            <person name="Bates H.J."/>
            <person name="Dunwell J.M."/>
            <person name="Nellist C.F."/>
            <person name="Harrison R.J."/>
        </authorList>
    </citation>
    <scope>NUCLEOTIDE SEQUENCE [LARGE SCALE GENOMIC DNA]</scope>
    <source>
        <strain evidence="6 9">A4</strain>
        <strain evidence="5 10">BC-1</strain>
        <strain evidence="4 8">NOV-27</strain>
        <strain evidence="3 11">NOV-5</strain>
        <strain evidence="2 12">NOV-71</strain>
        <strain evidence="1 7">NOV-9</strain>
    </source>
</reference>
<dbReference type="EMBL" id="QXGD01005913">
    <property type="protein sequence ID" value="KAE9164608.1"/>
    <property type="molecule type" value="Genomic_DNA"/>
</dbReference>
<dbReference type="EMBL" id="QXGA01006269">
    <property type="protein sequence ID" value="KAE9063731.1"/>
    <property type="molecule type" value="Genomic_DNA"/>
</dbReference>
<dbReference type="Proteomes" id="UP000437068">
    <property type="component" value="Unassembled WGS sequence"/>
</dbReference>
<dbReference type="Proteomes" id="UP000433483">
    <property type="component" value="Unassembled WGS sequence"/>
</dbReference>
<name>A0A6A3V0H7_9STRA</name>
<evidence type="ECO:0000313" key="9">
    <source>
        <dbReference type="Proteomes" id="UP000437068"/>
    </source>
</evidence>
<evidence type="ECO:0000313" key="2">
    <source>
        <dbReference type="EMBL" id="KAE9056540.1"/>
    </source>
</evidence>
<dbReference type="Proteomes" id="UP000440367">
    <property type="component" value="Unassembled WGS sequence"/>
</dbReference>
<evidence type="ECO:0000313" key="7">
    <source>
        <dbReference type="Proteomes" id="UP000429523"/>
    </source>
</evidence>
<evidence type="ECO:0000313" key="5">
    <source>
        <dbReference type="EMBL" id="KAE9164608.1"/>
    </source>
</evidence>
<gene>
    <name evidence="6" type="ORF">PF001_g30037</name>
    <name evidence="5" type="ORF">PF002_g31562</name>
    <name evidence="4" type="ORF">PF005_g32414</name>
    <name evidence="3" type="ORF">PF006_g30873</name>
    <name evidence="2" type="ORF">PF007_g31954</name>
    <name evidence="1" type="ORF">PF009_g28737</name>
</gene>
<evidence type="ECO:0000313" key="1">
    <source>
        <dbReference type="EMBL" id="KAE8920976.1"/>
    </source>
</evidence>
<evidence type="ECO:0000313" key="3">
    <source>
        <dbReference type="EMBL" id="KAE9063731.1"/>
    </source>
</evidence>
<proteinExistence type="predicted"/>
<accession>A0A6A3V0H7</accession>
<dbReference type="Proteomes" id="UP000429523">
    <property type="component" value="Unassembled WGS sequence"/>
</dbReference>
<comment type="caution">
    <text evidence="4">The sequence shown here is derived from an EMBL/GenBank/DDBJ whole genome shotgun (WGS) entry which is preliminary data.</text>
</comment>
<dbReference type="OrthoDB" id="7451790at2759"/>
<sequence>MDVEGGAGGAELYLYMVADDDEVISLLQNGLLSPTTATSDEDDNCSSDDWVFLFSNPLAALQFYKGTIGELEPLSDDETEGANYYFKSICYSSTVYLWSLLSCRQC</sequence>
<dbReference type="EMBL" id="QXGF01003722">
    <property type="protein sequence ID" value="KAE8920976.1"/>
    <property type="molecule type" value="Genomic_DNA"/>
</dbReference>
<dbReference type="EMBL" id="QXGE01005429">
    <property type="protein sequence ID" value="KAE9267526.1"/>
    <property type="molecule type" value="Genomic_DNA"/>
</dbReference>
<evidence type="ECO:0000313" key="8">
    <source>
        <dbReference type="Proteomes" id="UP000433483"/>
    </source>
</evidence>
<dbReference type="EMBL" id="QXGB01007905">
    <property type="protein sequence ID" value="KAE9158525.1"/>
    <property type="molecule type" value="Genomic_DNA"/>
</dbReference>
<dbReference type="Proteomes" id="UP000441208">
    <property type="component" value="Unassembled WGS sequence"/>
</dbReference>
<dbReference type="Proteomes" id="UP000440732">
    <property type="component" value="Unassembled WGS sequence"/>
</dbReference>
<evidence type="ECO:0000313" key="10">
    <source>
        <dbReference type="Proteomes" id="UP000440367"/>
    </source>
</evidence>
<evidence type="ECO:0000313" key="12">
    <source>
        <dbReference type="Proteomes" id="UP000441208"/>
    </source>
</evidence>
<dbReference type="EMBL" id="QXFZ01007753">
    <property type="protein sequence ID" value="KAE9056540.1"/>
    <property type="molecule type" value="Genomic_DNA"/>
</dbReference>
<protein>
    <submittedName>
        <fullName evidence="4">Uncharacterized protein</fullName>
    </submittedName>
</protein>
<organism evidence="4 8">
    <name type="scientific">Phytophthora fragariae</name>
    <dbReference type="NCBI Taxonomy" id="53985"/>
    <lineage>
        <taxon>Eukaryota</taxon>
        <taxon>Sar</taxon>
        <taxon>Stramenopiles</taxon>
        <taxon>Oomycota</taxon>
        <taxon>Peronosporomycetes</taxon>
        <taxon>Peronosporales</taxon>
        <taxon>Peronosporaceae</taxon>
        <taxon>Phytophthora</taxon>
    </lineage>
</organism>
<evidence type="ECO:0000313" key="11">
    <source>
        <dbReference type="Proteomes" id="UP000440732"/>
    </source>
</evidence>
<evidence type="ECO:0000313" key="4">
    <source>
        <dbReference type="EMBL" id="KAE9158525.1"/>
    </source>
</evidence>
<evidence type="ECO:0000313" key="6">
    <source>
        <dbReference type="EMBL" id="KAE9267526.1"/>
    </source>
</evidence>
<dbReference type="AlphaFoldDB" id="A0A6A3V0H7"/>
<keyword evidence="8" id="KW-1185">Reference proteome</keyword>